<dbReference type="EMBL" id="BSXV01003592">
    <property type="protein sequence ID" value="GME98648.1"/>
    <property type="molecule type" value="Genomic_DNA"/>
</dbReference>
<dbReference type="Proteomes" id="UP001165101">
    <property type="component" value="Unassembled WGS sequence"/>
</dbReference>
<name>A0ACB5U0I4_CANBO</name>
<proteinExistence type="predicted"/>
<sequence length="340" mass="38278">MFKNFYFETKLFEFNNSNTLISIGLSTKPYPNFQLPGYCPYSIAIESSGVLRMNNCPFSNNHDELNIVLPQLVEGDIIGFGYKPSYGSIFVTHNGRKVSEVIKNFKVELYPCIGSKGSPCKVQVNLGQLGFVFIEANVKKLGFCENNNEGTIGAPPNYLAVTNTKSKKEKTKSISVINELNNDNINTLNSGANVITADSEYIEVTPQDQDDSEMYIVDDENDDHHNEIDEDDEDDEDEDEDEDDHNNDIILEQGEALPPDYPSEEESFFGRREVVKKFESSSLPVTKEDEDEIPQQKSQQDQQDQQVTALNETQTSIQEPVSDPPSYHSSDRENSPTKIN</sequence>
<comment type="caution">
    <text evidence="1">The sequence shown here is derived from an EMBL/GenBank/DDBJ whole genome shotgun (WGS) entry which is preliminary data.</text>
</comment>
<reference evidence="1" key="1">
    <citation type="submission" date="2023-04" db="EMBL/GenBank/DDBJ databases">
        <title>Candida boidinii NBRC 1967.</title>
        <authorList>
            <person name="Ichikawa N."/>
            <person name="Sato H."/>
            <person name="Tonouchi N."/>
        </authorList>
    </citation>
    <scope>NUCLEOTIDE SEQUENCE</scope>
    <source>
        <strain evidence="1">NBRC 1967</strain>
    </source>
</reference>
<protein>
    <submittedName>
        <fullName evidence="1">Unnamed protein product</fullName>
    </submittedName>
</protein>
<evidence type="ECO:0000313" key="2">
    <source>
        <dbReference type="Proteomes" id="UP001165101"/>
    </source>
</evidence>
<keyword evidence="2" id="KW-1185">Reference proteome</keyword>
<gene>
    <name evidence="1" type="ORF">Cboi01_000501500</name>
</gene>
<organism evidence="1 2">
    <name type="scientific">Candida boidinii</name>
    <name type="common">Yeast</name>
    <dbReference type="NCBI Taxonomy" id="5477"/>
    <lineage>
        <taxon>Eukaryota</taxon>
        <taxon>Fungi</taxon>
        <taxon>Dikarya</taxon>
        <taxon>Ascomycota</taxon>
        <taxon>Saccharomycotina</taxon>
        <taxon>Pichiomycetes</taxon>
        <taxon>Pichiales</taxon>
        <taxon>Pichiaceae</taxon>
        <taxon>Ogataea</taxon>
        <taxon>Ogataea/Candida clade</taxon>
    </lineage>
</organism>
<accession>A0ACB5U0I4</accession>
<evidence type="ECO:0000313" key="1">
    <source>
        <dbReference type="EMBL" id="GME98648.1"/>
    </source>
</evidence>